<evidence type="ECO:0000256" key="1">
    <source>
        <dbReference type="SAM" id="SignalP"/>
    </source>
</evidence>
<name>A0AAN8F147_TRICO</name>
<keyword evidence="1" id="KW-0732">Signal</keyword>
<dbReference type="AlphaFoldDB" id="A0AAN8F147"/>
<organism evidence="3 4">
    <name type="scientific">Trichostrongylus colubriformis</name>
    <name type="common">Black scour worm</name>
    <dbReference type="NCBI Taxonomy" id="6319"/>
    <lineage>
        <taxon>Eukaryota</taxon>
        <taxon>Metazoa</taxon>
        <taxon>Ecdysozoa</taxon>
        <taxon>Nematoda</taxon>
        <taxon>Chromadorea</taxon>
        <taxon>Rhabditida</taxon>
        <taxon>Rhabditina</taxon>
        <taxon>Rhabditomorpha</taxon>
        <taxon>Strongyloidea</taxon>
        <taxon>Trichostrongylidae</taxon>
        <taxon>Trichostrongylus</taxon>
    </lineage>
</organism>
<dbReference type="Gene3D" id="1.10.10.1870">
    <property type="entry name" value="ShTK domain-like"/>
    <property type="match status" value="1"/>
</dbReference>
<keyword evidence="4" id="KW-1185">Reference proteome</keyword>
<dbReference type="Pfam" id="PF01549">
    <property type="entry name" value="ShK"/>
    <property type="match status" value="1"/>
</dbReference>
<evidence type="ECO:0000259" key="2">
    <source>
        <dbReference type="Pfam" id="PF01549"/>
    </source>
</evidence>
<dbReference type="EMBL" id="WIXE01017505">
    <property type="protein sequence ID" value="KAK5971676.1"/>
    <property type="molecule type" value="Genomic_DNA"/>
</dbReference>
<evidence type="ECO:0000313" key="3">
    <source>
        <dbReference type="EMBL" id="KAK5971676.1"/>
    </source>
</evidence>
<feature type="non-terminal residue" evidence="3">
    <location>
        <position position="60"/>
    </location>
</feature>
<feature type="domain" description="ShKT" evidence="2">
    <location>
        <begin position="24"/>
        <end position="60"/>
    </location>
</feature>
<feature type="signal peptide" evidence="1">
    <location>
        <begin position="1"/>
        <end position="22"/>
    </location>
</feature>
<gene>
    <name evidence="3" type="ORF">GCK32_022426</name>
</gene>
<proteinExistence type="predicted"/>
<comment type="caution">
    <text evidence="3">The sequence shown here is derived from an EMBL/GenBank/DDBJ whole genome shotgun (WGS) entry which is preliminary data.</text>
</comment>
<dbReference type="InterPro" id="IPR003582">
    <property type="entry name" value="ShKT_dom"/>
</dbReference>
<dbReference type="Proteomes" id="UP001331761">
    <property type="component" value="Unassembled WGS sequence"/>
</dbReference>
<evidence type="ECO:0000313" key="4">
    <source>
        <dbReference type="Proteomes" id="UP001331761"/>
    </source>
</evidence>
<feature type="chain" id="PRO_5043006363" evidence="1">
    <location>
        <begin position="23"/>
        <end position="60"/>
    </location>
</feature>
<accession>A0AAN8F147</accession>
<sequence length="60" mass="6959">MLFYVLIALMVLNAFTQEGVMAAECRDNSAICHTRKDWCHSDNEDQRQVMRDNCKKTCGF</sequence>
<reference evidence="3 4" key="1">
    <citation type="submission" date="2019-10" db="EMBL/GenBank/DDBJ databases">
        <title>Assembly and Annotation for the nematode Trichostrongylus colubriformis.</title>
        <authorList>
            <person name="Martin J."/>
        </authorList>
    </citation>
    <scope>NUCLEOTIDE SEQUENCE [LARGE SCALE GENOMIC DNA]</scope>
    <source>
        <strain evidence="3">G859</strain>
        <tissue evidence="3">Whole worm</tissue>
    </source>
</reference>
<protein>
    <submittedName>
        <fullName evidence="3">ShTK domain protein</fullName>
    </submittedName>
</protein>